<proteinExistence type="predicted"/>
<dbReference type="EMBL" id="CM051402">
    <property type="protein sequence ID" value="KAJ4710465.1"/>
    <property type="molecule type" value="Genomic_DNA"/>
</dbReference>
<accession>A0ACC1XH22</accession>
<name>A0ACC1XH22_MELAZ</name>
<comment type="caution">
    <text evidence="1">The sequence shown here is derived from an EMBL/GenBank/DDBJ whole genome shotgun (WGS) entry which is preliminary data.</text>
</comment>
<organism evidence="1 2">
    <name type="scientific">Melia azedarach</name>
    <name type="common">Chinaberry tree</name>
    <dbReference type="NCBI Taxonomy" id="155640"/>
    <lineage>
        <taxon>Eukaryota</taxon>
        <taxon>Viridiplantae</taxon>
        <taxon>Streptophyta</taxon>
        <taxon>Embryophyta</taxon>
        <taxon>Tracheophyta</taxon>
        <taxon>Spermatophyta</taxon>
        <taxon>Magnoliopsida</taxon>
        <taxon>eudicotyledons</taxon>
        <taxon>Gunneridae</taxon>
        <taxon>Pentapetalae</taxon>
        <taxon>rosids</taxon>
        <taxon>malvids</taxon>
        <taxon>Sapindales</taxon>
        <taxon>Meliaceae</taxon>
        <taxon>Melia</taxon>
    </lineage>
</organism>
<evidence type="ECO:0000313" key="1">
    <source>
        <dbReference type="EMBL" id="KAJ4710465.1"/>
    </source>
</evidence>
<keyword evidence="2" id="KW-1185">Reference proteome</keyword>
<protein>
    <submittedName>
        <fullName evidence="1">Transcription factor, MADS-box</fullName>
    </submittedName>
</protein>
<sequence length="240" mass="28320">MGRGKIAIKRIENPTTRQVTFSKRRAGLLKKTHELSVLCDAQIGLIVFSSTGKLCQYCTEPYRMEQIIERRLKVTGTRIPEHDSREQLFNELGVLRKETRRLQLSMRRYTGEDLSSIPYEDLDELEQELERSVNKVRERKNELLQQQLDNLRRKERMLEEENNNMYRWIQEHRAAMEYQQAAMEAKPVEHHQQILDHFPFCGEQLQTSTVQLQLATNTIPPQIHPYHLQLAQPNLQDSNV</sequence>
<dbReference type="Proteomes" id="UP001164539">
    <property type="component" value="Chromosome 9"/>
</dbReference>
<gene>
    <name evidence="1" type="ORF">OWV82_016644</name>
</gene>
<evidence type="ECO:0000313" key="2">
    <source>
        <dbReference type="Proteomes" id="UP001164539"/>
    </source>
</evidence>
<reference evidence="1 2" key="1">
    <citation type="journal article" date="2023" name="Science">
        <title>Complex scaffold remodeling in plant triterpene biosynthesis.</title>
        <authorList>
            <person name="De La Pena R."/>
            <person name="Hodgson H."/>
            <person name="Liu J.C."/>
            <person name="Stephenson M.J."/>
            <person name="Martin A.C."/>
            <person name="Owen C."/>
            <person name="Harkess A."/>
            <person name="Leebens-Mack J."/>
            <person name="Jimenez L.E."/>
            <person name="Osbourn A."/>
            <person name="Sattely E.S."/>
        </authorList>
    </citation>
    <scope>NUCLEOTIDE SEQUENCE [LARGE SCALE GENOMIC DNA]</scope>
    <source>
        <strain evidence="2">cv. JPN11</strain>
        <tissue evidence="1">Leaf</tissue>
    </source>
</reference>